<evidence type="ECO:0000313" key="4">
    <source>
        <dbReference type="EMBL" id="TBU84023.1"/>
    </source>
</evidence>
<sequence length="408" mass="43248">MHHLVGGISSAGRALPALDGIPFLAQRAAAHQVWDTNGRAYIDTAMGFGAAKLGHADPDVLDAVTEALRRAPMPSYAHALEEQAASALASCTGALDQVIFVNTGSEAVHLACRAARAYTGRKLVAKFAAGYDGWYDPVAFGNAASADAEMPGARPVKDGMTLLRYNDFDDIERLFAQHPDIAAVLLEPMLANAGCVVPAPGYLERLCKSAHAHGALVILDEVLMGFQVRAGLFSQAFAVDADLACVGKAIGSGIPVAAVLGTAEVMRGFETGNVVRAGTYSGNPPACAAVLATLGKLKRFDYATHQADGNWLRQALEQVFARNGLALSTSGYGSVFSCWHAPRAPSDYSEASAWLKPQRSLDLHLALRRRGLLTMPAGYGRIYLSVAHTRAVLEQMLEIFSEVAEAWA</sequence>
<dbReference type="Pfam" id="PF00202">
    <property type="entry name" value="Aminotran_3"/>
    <property type="match status" value="1"/>
</dbReference>
<evidence type="ECO:0000313" key="5">
    <source>
        <dbReference type="Proteomes" id="UP000292302"/>
    </source>
</evidence>
<dbReference type="SUPFAM" id="SSF53383">
    <property type="entry name" value="PLP-dependent transferases"/>
    <property type="match status" value="1"/>
</dbReference>
<comment type="caution">
    <text evidence="4">The sequence shown here is derived from an EMBL/GenBank/DDBJ whole genome shotgun (WGS) entry which is preliminary data.</text>
</comment>
<dbReference type="EMBL" id="QJUI01000001">
    <property type="protein sequence ID" value="TBU84023.1"/>
    <property type="molecule type" value="Genomic_DNA"/>
</dbReference>
<dbReference type="AlphaFoldDB" id="A0A4Q9QS57"/>
<dbReference type="InterPro" id="IPR005814">
    <property type="entry name" value="Aminotrans_3"/>
</dbReference>
<evidence type="ECO:0000256" key="2">
    <source>
        <dbReference type="ARBA" id="ARBA00022898"/>
    </source>
</evidence>
<dbReference type="PANTHER" id="PTHR43713:SF3">
    <property type="entry name" value="GLUTAMATE-1-SEMIALDEHYDE 2,1-AMINOMUTASE 1, CHLOROPLASTIC-RELATED"/>
    <property type="match status" value="1"/>
</dbReference>
<protein>
    <submittedName>
        <fullName evidence="4">Aspartate aminotransferase family protein</fullName>
    </submittedName>
</protein>
<dbReference type="Gene3D" id="3.40.640.10">
    <property type="entry name" value="Type I PLP-dependent aspartate aminotransferase-like (Major domain)"/>
    <property type="match status" value="1"/>
</dbReference>
<evidence type="ECO:0000256" key="1">
    <source>
        <dbReference type="ARBA" id="ARBA00001933"/>
    </source>
</evidence>
<proteinExistence type="inferred from homology"/>
<dbReference type="GO" id="GO:0030170">
    <property type="term" value="F:pyridoxal phosphate binding"/>
    <property type="evidence" value="ECO:0007669"/>
    <property type="project" value="InterPro"/>
</dbReference>
<evidence type="ECO:0000256" key="3">
    <source>
        <dbReference type="RuleBase" id="RU003560"/>
    </source>
</evidence>
<dbReference type="Gene3D" id="3.90.1150.10">
    <property type="entry name" value="Aspartate Aminotransferase, domain 1"/>
    <property type="match status" value="1"/>
</dbReference>
<accession>A0A4Q9QS57</accession>
<keyword evidence="4" id="KW-0808">Transferase</keyword>
<dbReference type="PANTHER" id="PTHR43713">
    <property type="entry name" value="GLUTAMATE-1-SEMIALDEHYDE 2,1-AMINOMUTASE"/>
    <property type="match status" value="1"/>
</dbReference>
<comment type="similarity">
    <text evidence="3">Belongs to the class-III pyridoxal-phosphate-dependent aminotransferase family.</text>
</comment>
<gene>
    <name evidence="4" type="ORF">DNK06_01115</name>
</gene>
<reference evidence="4 5" key="1">
    <citation type="submission" date="2018-06" db="EMBL/GenBank/DDBJ databases">
        <title>Three novel Pseudomonas species isolated from symptomatic oak.</title>
        <authorList>
            <person name="Bueno-Gonzalez V."/>
            <person name="Brady C."/>
        </authorList>
    </citation>
    <scope>NUCLEOTIDE SEQUENCE [LARGE SCALE GENOMIC DNA]</scope>
    <source>
        <strain evidence="4 5">P9A</strain>
    </source>
</reference>
<dbReference type="GO" id="GO:0008483">
    <property type="term" value="F:transaminase activity"/>
    <property type="evidence" value="ECO:0007669"/>
    <property type="project" value="UniProtKB-KW"/>
</dbReference>
<name>A0A4Q9QS57_9GAMM</name>
<dbReference type="InterPro" id="IPR015422">
    <property type="entry name" value="PyrdxlP-dep_Trfase_small"/>
</dbReference>
<organism evidence="4 5">
    <name type="scientific">Phytopseudomonas daroniae</name>
    <dbReference type="NCBI Taxonomy" id="2487519"/>
    <lineage>
        <taxon>Bacteria</taxon>
        <taxon>Pseudomonadati</taxon>
        <taxon>Pseudomonadota</taxon>
        <taxon>Gammaproteobacteria</taxon>
        <taxon>Pseudomonadales</taxon>
        <taxon>Pseudomonadaceae</taxon>
        <taxon>Phytopseudomonas</taxon>
    </lineage>
</organism>
<comment type="cofactor">
    <cofactor evidence="1">
        <name>pyridoxal 5'-phosphate</name>
        <dbReference type="ChEBI" id="CHEBI:597326"/>
    </cofactor>
</comment>
<dbReference type="OrthoDB" id="9801052at2"/>
<keyword evidence="5" id="KW-1185">Reference proteome</keyword>
<dbReference type="InterPro" id="IPR015424">
    <property type="entry name" value="PyrdxlP-dep_Trfase"/>
</dbReference>
<keyword evidence="4" id="KW-0032">Aminotransferase</keyword>
<dbReference type="InterPro" id="IPR015421">
    <property type="entry name" value="PyrdxlP-dep_Trfase_major"/>
</dbReference>
<dbReference type="Proteomes" id="UP000292302">
    <property type="component" value="Unassembled WGS sequence"/>
</dbReference>
<dbReference type="RefSeq" id="WP_131178204.1">
    <property type="nucleotide sequence ID" value="NZ_QJUI01000001.1"/>
</dbReference>
<keyword evidence="2 3" id="KW-0663">Pyridoxal phosphate</keyword>